<keyword evidence="3" id="KW-1185">Reference proteome</keyword>
<reference evidence="2 3" key="1">
    <citation type="submission" date="2017-09" db="EMBL/GenBank/DDBJ databases">
        <authorList>
            <person name="Ehlers B."/>
            <person name="Leendertz F.H."/>
        </authorList>
    </citation>
    <scope>NUCLEOTIDE SEQUENCE [LARGE SCALE GENOMIC DNA]</scope>
    <source>
        <strain evidence="2 3">CGMCC 1.05381</strain>
    </source>
</reference>
<gene>
    <name evidence="2" type="ORF">SAMN06296378_2695</name>
</gene>
<dbReference type="EMBL" id="OCST01000005">
    <property type="protein sequence ID" value="SOE73009.1"/>
    <property type="molecule type" value="Genomic_DNA"/>
</dbReference>
<feature type="transmembrane region" description="Helical" evidence="1">
    <location>
        <begin position="32"/>
        <end position="53"/>
    </location>
</feature>
<dbReference type="Proteomes" id="UP000219440">
    <property type="component" value="Unassembled WGS sequence"/>
</dbReference>
<accession>A0A2C9A1K0</accession>
<proteinExistence type="predicted"/>
<dbReference type="AlphaFoldDB" id="A0A2C9A1K0"/>
<protein>
    <submittedName>
        <fullName evidence="2">Uncharacterized protein</fullName>
    </submittedName>
</protein>
<evidence type="ECO:0000313" key="2">
    <source>
        <dbReference type="EMBL" id="SOE73009.1"/>
    </source>
</evidence>
<feature type="transmembrane region" description="Helical" evidence="1">
    <location>
        <begin position="65"/>
        <end position="87"/>
    </location>
</feature>
<feature type="transmembrane region" description="Helical" evidence="1">
    <location>
        <begin position="94"/>
        <end position="117"/>
    </location>
</feature>
<name>A0A2C9A1K0_9MICO</name>
<keyword evidence="1" id="KW-0812">Transmembrane</keyword>
<keyword evidence="1" id="KW-1133">Transmembrane helix</keyword>
<evidence type="ECO:0000256" key="1">
    <source>
        <dbReference type="SAM" id="Phobius"/>
    </source>
</evidence>
<organism evidence="2 3">
    <name type="scientific">Salinibacterium xinjiangense</name>
    <dbReference type="NCBI Taxonomy" id="386302"/>
    <lineage>
        <taxon>Bacteria</taxon>
        <taxon>Bacillati</taxon>
        <taxon>Actinomycetota</taxon>
        <taxon>Actinomycetes</taxon>
        <taxon>Micrococcales</taxon>
        <taxon>Microbacteriaceae</taxon>
        <taxon>Salinibacterium</taxon>
    </lineage>
</organism>
<sequence length="121" mass="12493">MFIEEQVIELPDDAPPTTPEQAESTPRGPRPWVGALAIALGLAAAIVQVVAITTASGGEFEAGIVLGYLAIIIAFAAVIAGIAAIIVRRGRRIGVIGILIGLLANPLLLLIILRFFAGTQG</sequence>
<evidence type="ECO:0000313" key="3">
    <source>
        <dbReference type="Proteomes" id="UP000219440"/>
    </source>
</evidence>
<keyword evidence="1" id="KW-0472">Membrane</keyword>